<dbReference type="AlphaFoldDB" id="A0A9Q0KR36"/>
<dbReference type="EMBL" id="JAMYWD010000004">
    <property type="protein sequence ID" value="KAJ4974721.1"/>
    <property type="molecule type" value="Genomic_DNA"/>
</dbReference>
<name>A0A9Q0KR36_9MAGN</name>
<reference evidence="2" key="1">
    <citation type="journal article" date="2023" name="Plant J.">
        <title>The genome of the king protea, Protea cynaroides.</title>
        <authorList>
            <person name="Chang J."/>
            <person name="Duong T.A."/>
            <person name="Schoeman C."/>
            <person name="Ma X."/>
            <person name="Roodt D."/>
            <person name="Barker N."/>
            <person name="Li Z."/>
            <person name="Van de Peer Y."/>
            <person name="Mizrachi E."/>
        </authorList>
    </citation>
    <scope>NUCLEOTIDE SEQUENCE</scope>
    <source>
        <tissue evidence="2">Young leaves</tissue>
    </source>
</reference>
<dbReference type="Proteomes" id="UP001141806">
    <property type="component" value="Unassembled WGS sequence"/>
</dbReference>
<evidence type="ECO:0000313" key="3">
    <source>
        <dbReference type="Proteomes" id="UP001141806"/>
    </source>
</evidence>
<accession>A0A9Q0KR36</accession>
<keyword evidence="3" id="KW-1185">Reference proteome</keyword>
<comment type="caution">
    <text evidence="2">The sequence shown here is derived from an EMBL/GenBank/DDBJ whole genome shotgun (WGS) entry which is preliminary data.</text>
</comment>
<gene>
    <name evidence="2" type="ORF">NE237_007895</name>
</gene>
<evidence type="ECO:0000256" key="1">
    <source>
        <dbReference type="SAM" id="MobiDB-lite"/>
    </source>
</evidence>
<sequence>MAAAPQFPNSVPKLNIEPTTTTTTTAGIGERAAPPRIAQLPPKRGRVLKGIANSDLKLKIKPTAGGISGAEAALPRIGRLPPKRGRVLKGILKMAISALCFRP</sequence>
<evidence type="ECO:0000313" key="2">
    <source>
        <dbReference type="EMBL" id="KAJ4974721.1"/>
    </source>
</evidence>
<organism evidence="2 3">
    <name type="scientific">Protea cynaroides</name>
    <dbReference type="NCBI Taxonomy" id="273540"/>
    <lineage>
        <taxon>Eukaryota</taxon>
        <taxon>Viridiplantae</taxon>
        <taxon>Streptophyta</taxon>
        <taxon>Embryophyta</taxon>
        <taxon>Tracheophyta</taxon>
        <taxon>Spermatophyta</taxon>
        <taxon>Magnoliopsida</taxon>
        <taxon>Proteales</taxon>
        <taxon>Proteaceae</taxon>
        <taxon>Protea</taxon>
    </lineage>
</organism>
<feature type="region of interest" description="Disordered" evidence="1">
    <location>
        <begin position="1"/>
        <end position="33"/>
    </location>
</feature>
<proteinExistence type="predicted"/>
<protein>
    <submittedName>
        <fullName evidence="2">Uncharacterized protein</fullName>
    </submittedName>
</protein>